<reference evidence="2 3" key="1">
    <citation type="journal article" date="2011" name="Stand. Genomic Sci.">
        <title>Non-contiguous finished genome sequence and contextual data of the filamentous soil bacterium Ktedonobacter racemifer type strain (SOSP1-21).</title>
        <authorList>
            <person name="Chang Y.J."/>
            <person name="Land M."/>
            <person name="Hauser L."/>
            <person name="Chertkov O."/>
            <person name="Del Rio T.G."/>
            <person name="Nolan M."/>
            <person name="Copeland A."/>
            <person name="Tice H."/>
            <person name="Cheng J.F."/>
            <person name="Lucas S."/>
            <person name="Han C."/>
            <person name="Goodwin L."/>
            <person name="Pitluck S."/>
            <person name="Ivanova N."/>
            <person name="Ovchinikova G."/>
            <person name="Pati A."/>
            <person name="Chen A."/>
            <person name="Palaniappan K."/>
            <person name="Mavromatis K."/>
            <person name="Liolios K."/>
            <person name="Brettin T."/>
            <person name="Fiebig A."/>
            <person name="Rohde M."/>
            <person name="Abt B."/>
            <person name="Goker M."/>
            <person name="Detter J.C."/>
            <person name="Woyke T."/>
            <person name="Bristow J."/>
            <person name="Eisen J.A."/>
            <person name="Markowitz V."/>
            <person name="Hugenholtz P."/>
            <person name="Kyrpides N.C."/>
            <person name="Klenk H.P."/>
            <person name="Lapidus A."/>
        </authorList>
    </citation>
    <scope>NUCLEOTIDE SEQUENCE [LARGE SCALE GENOMIC DNA]</scope>
    <source>
        <strain evidence="3">DSM 44963</strain>
    </source>
</reference>
<proteinExistence type="predicted"/>
<organism evidence="2 3">
    <name type="scientific">Ktedonobacter racemifer DSM 44963</name>
    <dbReference type="NCBI Taxonomy" id="485913"/>
    <lineage>
        <taxon>Bacteria</taxon>
        <taxon>Bacillati</taxon>
        <taxon>Chloroflexota</taxon>
        <taxon>Ktedonobacteria</taxon>
        <taxon>Ktedonobacterales</taxon>
        <taxon>Ktedonobacteraceae</taxon>
        <taxon>Ktedonobacter</taxon>
    </lineage>
</organism>
<evidence type="ECO:0000256" key="1">
    <source>
        <dbReference type="SAM" id="MobiDB-lite"/>
    </source>
</evidence>
<comment type="caution">
    <text evidence="2">The sequence shown here is derived from an EMBL/GenBank/DDBJ whole genome shotgun (WGS) entry which is preliminary data.</text>
</comment>
<dbReference type="InParanoid" id="D6TN88"/>
<dbReference type="STRING" id="485913.Krac_8567"/>
<sequence>MKEKDVKSKKNSRKPKPAMPVQKAIEISMKQFAKELEYLKDR</sequence>
<gene>
    <name evidence="2" type="ORF">Krac_8567</name>
</gene>
<evidence type="ECO:0000313" key="2">
    <source>
        <dbReference type="EMBL" id="EFH87238.1"/>
    </source>
</evidence>
<accession>D6TN88</accession>
<keyword evidence="3" id="KW-1185">Reference proteome</keyword>
<evidence type="ECO:0000313" key="3">
    <source>
        <dbReference type="Proteomes" id="UP000004508"/>
    </source>
</evidence>
<dbReference type="AlphaFoldDB" id="D6TN88"/>
<name>D6TN88_KTERA</name>
<dbReference type="Proteomes" id="UP000004508">
    <property type="component" value="Unassembled WGS sequence"/>
</dbReference>
<dbReference type="RefSeq" id="WP_007912206.1">
    <property type="nucleotide sequence ID" value="NZ_ADVG01000002.1"/>
</dbReference>
<protein>
    <submittedName>
        <fullName evidence="2">Uncharacterized protein</fullName>
    </submittedName>
</protein>
<dbReference type="EMBL" id="ADVG01000002">
    <property type="protein sequence ID" value="EFH87238.1"/>
    <property type="molecule type" value="Genomic_DNA"/>
</dbReference>
<feature type="region of interest" description="Disordered" evidence="1">
    <location>
        <begin position="1"/>
        <end position="21"/>
    </location>
</feature>